<evidence type="ECO:0000313" key="2">
    <source>
        <dbReference type="Proteomes" id="UP001172386"/>
    </source>
</evidence>
<comment type="caution">
    <text evidence="1">The sequence shown here is derived from an EMBL/GenBank/DDBJ whole genome shotgun (WGS) entry which is preliminary data.</text>
</comment>
<name>A0ACC3AAK5_9EURO</name>
<sequence length="362" mass="39406">MAQLVNNSNATPVKNIAILGPTGNIGIQILKSFLEHNASHSSSPFNIIALTRDSSLAGTKKQLEPYLNLPHHNIQVKSIDSYTNQSALSALLRETSTEVLISTIATLSTNDQTSIIDACVSSGTVKRFFPSEFGVDTSSRPIVEKNLPVALFKLEVIEYLKKVASDTRGGFTWSAIICGAFFDWGLKLPGLLTFNLASNEVAVIDGGDVKYEATNIATIGRAVVACLANPKTYEESAGQYVYINSFTVTQNQVISLIESYTNRTIKRHDVSSVARAEEARKIMEENGGLEFFRNYVPTAEVPYAPGSAESILPCIYGGEKSGGMNQYSMREPGLWNERLGLPKEDVEETVRGVLKELGLTKA</sequence>
<keyword evidence="2" id="KW-1185">Reference proteome</keyword>
<dbReference type="EMBL" id="JAPDRQ010000052">
    <property type="protein sequence ID" value="KAJ9658348.1"/>
    <property type="molecule type" value="Genomic_DNA"/>
</dbReference>
<reference evidence="1" key="1">
    <citation type="submission" date="2022-10" db="EMBL/GenBank/DDBJ databases">
        <title>Culturing micro-colonial fungi from biological soil crusts in the Mojave desert and describing Neophaeococcomyces mojavensis, and introducing the new genera and species Taxawa tesnikishii.</title>
        <authorList>
            <person name="Kurbessoian T."/>
            <person name="Stajich J.E."/>
        </authorList>
    </citation>
    <scope>NUCLEOTIDE SEQUENCE</scope>
    <source>
        <strain evidence="1">JES_112</strain>
    </source>
</reference>
<gene>
    <name evidence="1" type="ORF">H2198_003778</name>
</gene>
<dbReference type="Proteomes" id="UP001172386">
    <property type="component" value="Unassembled WGS sequence"/>
</dbReference>
<organism evidence="1 2">
    <name type="scientific">Neophaeococcomyces mojaviensis</name>
    <dbReference type="NCBI Taxonomy" id="3383035"/>
    <lineage>
        <taxon>Eukaryota</taxon>
        <taxon>Fungi</taxon>
        <taxon>Dikarya</taxon>
        <taxon>Ascomycota</taxon>
        <taxon>Pezizomycotina</taxon>
        <taxon>Eurotiomycetes</taxon>
        <taxon>Chaetothyriomycetidae</taxon>
        <taxon>Chaetothyriales</taxon>
        <taxon>Chaetothyriales incertae sedis</taxon>
        <taxon>Neophaeococcomyces</taxon>
    </lineage>
</organism>
<protein>
    <submittedName>
        <fullName evidence="1">Uncharacterized protein</fullName>
    </submittedName>
</protein>
<proteinExistence type="predicted"/>
<evidence type="ECO:0000313" key="1">
    <source>
        <dbReference type="EMBL" id="KAJ9658348.1"/>
    </source>
</evidence>
<accession>A0ACC3AAK5</accession>